<dbReference type="GO" id="GO:0046872">
    <property type="term" value="F:metal ion binding"/>
    <property type="evidence" value="ECO:0007669"/>
    <property type="project" value="UniProtKB-KW"/>
</dbReference>
<organism evidence="19 20">
    <name type="scientific">Eragrostis curvula</name>
    <name type="common">weeping love grass</name>
    <dbReference type="NCBI Taxonomy" id="38414"/>
    <lineage>
        <taxon>Eukaryota</taxon>
        <taxon>Viridiplantae</taxon>
        <taxon>Streptophyta</taxon>
        <taxon>Embryophyta</taxon>
        <taxon>Tracheophyta</taxon>
        <taxon>Spermatophyta</taxon>
        <taxon>Magnoliopsida</taxon>
        <taxon>Liliopsida</taxon>
        <taxon>Poales</taxon>
        <taxon>Poaceae</taxon>
        <taxon>PACMAD clade</taxon>
        <taxon>Chloridoideae</taxon>
        <taxon>Eragrostideae</taxon>
        <taxon>Eragrostidinae</taxon>
        <taxon>Eragrostis</taxon>
    </lineage>
</organism>
<comment type="subunit">
    <text evidence="4">Component of complex II composed of eight subunits in plants: four classical SDH subunits SDH1, SDH2, SDH3 and SDH4 (a flavoprotein (FP), an iron-sulfur protein (IP), and a cytochrome b composed of a large and a small subunit.), as well as four subunits unknown in mitochondria from bacteria and heterotrophic eukaryotes.</text>
</comment>
<dbReference type="SUPFAM" id="SSF81343">
    <property type="entry name" value="Fumarate reductase respiratory complex transmembrane subunits"/>
    <property type="match status" value="1"/>
</dbReference>
<feature type="non-terminal residue" evidence="19">
    <location>
        <position position="1"/>
    </location>
</feature>
<keyword evidence="10" id="KW-0999">Mitochondrion inner membrane</keyword>
<evidence type="ECO:0000256" key="17">
    <source>
        <dbReference type="SAM" id="MobiDB-lite"/>
    </source>
</evidence>
<dbReference type="Proteomes" id="UP000324897">
    <property type="component" value="Unassembled WGS sequence"/>
</dbReference>
<keyword evidence="8 18" id="KW-0812">Transmembrane</keyword>
<dbReference type="FunFam" id="1.20.1300.10:FF:000010">
    <property type="entry name" value="Succinate dehydrogenase subunit 3-1, mitochondrial"/>
    <property type="match status" value="1"/>
</dbReference>
<proteinExistence type="predicted"/>
<evidence type="ECO:0000256" key="10">
    <source>
        <dbReference type="ARBA" id="ARBA00022792"/>
    </source>
</evidence>
<evidence type="ECO:0000256" key="11">
    <source>
        <dbReference type="ARBA" id="ARBA00022946"/>
    </source>
</evidence>
<comment type="caution">
    <text evidence="19">The sequence shown here is derived from an EMBL/GenBank/DDBJ whole genome shotgun (WGS) entry which is preliminary data.</text>
</comment>
<keyword evidence="14" id="KW-0408">Iron</keyword>
<evidence type="ECO:0000256" key="16">
    <source>
        <dbReference type="ARBA" id="ARBA00023136"/>
    </source>
</evidence>
<dbReference type="Gramene" id="TVU07029">
    <property type="protein sequence ID" value="TVU07029"/>
    <property type="gene ID" value="EJB05_47068"/>
</dbReference>
<keyword evidence="13 18" id="KW-1133">Transmembrane helix</keyword>
<dbReference type="InterPro" id="IPR034804">
    <property type="entry name" value="SQR/QFR_C/D"/>
</dbReference>
<evidence type="ECO:0000256" key="4">
    <source>
        <dbReference type="ARBA" id="ARBA00011313"/>
    </source>
</evidence>
<keyword evidence="5" id="KW-0813">Transport</keyword>
<sequence length="211" mass="22539">RPTWVSIPKSVRWGTSRKRRVAPFRTSSVAASGSIRAAPPPLAMPVARALSAVKAFPITPHGGFHHPHPSAAGQDQRRRRSVRRSAIGEQDKSRMEKYQSNTRFAPFGDAPFALRGGLGSSNSNPGQAKGYTSSPLGALRPKMSPSGSRPLHTSRPLSSPVANRPLSPHLPLKKPQLSATFSISHRIFGVALGAAIISIPLATKFSVMFGV</sequence>
<evidence type="ECO:0000256" key="9">
    <source>
        <dbReference type="ARBA" id="ARBA00022723"/>
    </source>
</evidence>
<keyword evidence="12" id="KW-0249">Electron transport</keyword>
<comment type="function">
    <text evidence="1">Membrane-anchoring subunit of succinate dehydrogenase (SDH).</text>
</comment>
<keyword evidence="11" id="KW-0809">Transit peptide</keyword>
<feature type="compositionally biased region" description="Polar residues" evidence="17">
    <location>
        <begin position="120"/>
        <end position="135"/>
    </location>
</feature>
<dbReference type="OrthoDB" id="588261at2759"/>
<dbReference type="InterPro" id="IPR014314">
    <property type="entry name" value="Succ_DH_cytb556"/>
</dbReference>
<evidence type="ECO:0000256" key="3">
    <source>
        <dbReference type="ARBA" id="ARBA00005163"/>
    </source>
</evidence>
<evidence type="ECO:0000256" key="15">
    <source>
        <dbReference type="ARBA" id="ARBA00023128"/>
    </source>
</evidence>
<gene>
    <name evidence="19" type="ORF">EJB05_47068</name>
</gene>
<feature type="transmembrane region" description="Helical" evidence="18">
    <location>
        <begin position="183"/>
        <end position="202"/>
    </location>
</feature>
<keyword evidence="7" id="KW-0349">Heme</keyword>
<dbReference type="Gene3D" id="1.20.1300.10">
    <property type="entry name" value="Fumarate reductase/succinate dehydrogenase, transmembrane subunit"/>
    <property type="match status" value="1"/>
</dbReference>
<evidence type="ECO:0000256" key="13">
    <source>
        <dbReference type="ARBA" id="ARBA00022989"/>
    </source>
</evidence>
<keyword evidence="9" id="KW-0479">Metal-binding</keyword>
<dbReference type="InterPro" id="IPR000701">
    <property type="entry name" value="SuccDH_FuR_B_TM-su"/>
</dbReference>
<evidence type="ECO:0000256" key="2">
    <source>
        <dbReference type="ARBA" id="ARBA00004434"/>
    </source>
</evidence>
<evidence type="ECO:0000256" key="12">
    <source>
        <dbReference type="ARBA" id="ARBA00022982"/>
    </source>
</evidence>
<keyword evidence="6" id="KW-0816">Tricarboxylic acid cycle</keyword>
<name>A0A5J9T6G2_9POAL</name>
<evidence type="ECO:0000256" key="8">
    <source>
        <dbReference type="ARBA" id="ARBA00022692"/>
    </source>
</evidence>
<reference evidence="19 20" key="1">
    <citation type="journal article" date="2019" name="Sci. Rep.">
        <title>A high-quality genome of Eragrostis curvula grass provides insights into Poaceae evolution and supports new strategies to enhance forage quality.</title>
        <authorList>
            <person name="Carballo J."/>
            <person name="Santos B.A.C.M."/>
            <person name="Zappacosta D."/>
            <person name="Garbus I."/>
            <person name="Selva J.P."/>
            <person name="Gallo C.A."/>
            <person name="Diaz A."/>
            <person name="Albertini E."/>
            <person name="Caccamo M."/>
            <person name="Echenique V."/>
        </authorList>
    </citation>
    <scope>NUCLEOTIDE SEQUENCE [LARGE SCALE GENOMIC DNA]</scope>
    <source>
        <strain evidence="20">cv. Victoria</strain>
        <tissue evidence="19">Leaf</tissue>
    </source>
</reference>
<dbReference type="GO" id="GO:0009055">
    <property type="term" value="F:electron transfer activity"/>
    <property type="evidence" value="ECO:0007669"/>
    <property type="project" value="InterPro"/>
</dbReference>
<evidence type="ECO:0000256" key="6">
    <source>
        <dbReference type="ARBA" id="ARBA00022532"/>
    </source>
</evidence>
<comment type="pathway">
    <text evidence="3">Carbohydrate metabolism; tricarboxylic acid cycle.</text>
</comment>
<feature type="region of interest" description="Disordered" evidence="17">
    <location>
        <begin position="59"/>
        <end position="101"/>
    </location>
</feature>
<dbReference type="GO" id="GO:0005743">
    <property type="term" value="C:mitochondrial inner membrane"/>
    <property type="evidence" value="ECO:0007669"/>
    <property type="project" value="UniProtKB-SubCell"/>
</dbReference>
<dbReference type="GO" id="GO:0006121">
    <property type="term" value="P:mitochondrial electron transport, succinate to ubiquinone"/>
    <property type="evidence" value="ECO:0007669"/>
    <property type="project" value="TreeGrafter"/>
</dbReference>
<evidence type="ECO:0000256" key="18">
    <source>
        <dbReference type="SAM" id="Phobius"/>
    </source>
</evidence>
<accession>A0A5J9T6G2</accession>
<evidence type="ECO:0000256" key="1">
    <source>
        <dbReference type="ARBA" id="ARBA00004050"/>
    </source>
</evidence>
<dbReference type="PANTHER" id="PTHR10978:SF18">
    <property type="entry name" value="SUCCINATE DEHYDROGENASE SUBUNIT 3-1, MITOCHONDRIAL"/>
    <property type="match status" value="1"/>
</dbReference>
<dbReference type="PANTHER" id="PTHR10978">
    <property type="entry name" value="SUCCINATE DEHYDROGENASE CYTOCHROME B560 SUBUNIT"/>
    <property type="match status" value="1"/>
</dbReference>
<dbReference type="AlphaFoldDB" id="A0A5J9T6G2"/>
<dbReference type="EMBL" id="RWGY01000045">
    <property type="protein sequence ID" value="TVU07029.1"/>
    <property type="molecule type" value="Genomic_DNA"/>
</dbReference>
<evidence type="ECO:0008006" key="21">
    <source>
        <dbReference type="Google" id="ProtNLM"/>
    </source>
</evidence>
<keyword evidence="15" id="KW-0496">Mitochondrion</keyword>
<keyword evidence="16 18" id="KW-0472">Membrane</keyword>
<dbReference type="GO" id="GO:0006099">
    <property type="term" value="P:tricarboxylic acid cycle"/>
    <property type="evidence" value="ECO:0007669"/>
    <property type="project" value="UniProtKB-KW"/>
</dbReference>
<dbReference type="GO" id="GO:0045273">
    <property type="term" value="C:respiratory chain complex II (succinate dehydrogenase)"/>
    <property type="evidence" value="ECO:0007669"/>
    <property type="project" value="UniProtKB-ARBA"/>
</dbReference>
<protein>
    <recommendedName>
        <fullName evidence="21">Succinate dehydrogenase subunit 3-1, mitochondrial</fullName>
    </recommendedName>
</protein>
<evidence type="ECO:0000256" key="7">
    <source>
        <dbReference type="ARBA" id="ARBA00022617"/>
    </source>
</evidence>
<evidence type="ECO:0000256" key="14">
    <source>
        <dbReference type="ARBA" id="ARBA00023004"/>
    </source>
</evidence>
<evidence type="ECO:0000313" key="20">
    <source>
        <dbReference type="Proteomes" id="UP000324897"/>
    </source>
</evidence>
<keyword evidence="20" id="KW-1185">Reference proteome</keyword>
<dbReference type="Pfam" id="PF01127">
    <property type="entry name" value="Sdh_cyt"/>
    <property type="match status" value="1"/>
</dbReference>
<evidence type="ECO:0000256" key="5">
    <source>
        <dbReference type="ARBA" id="ARBA00022448"/>
    </source>
</evidence>
<feature type="region of interest" description="Disordered" evidence="17">
    <location>
        <begin position="115"/>
        <end position="169"/>
    </location>
</feature>
<evidence type="ECO:0000313" key="19">
    <source>
        <dbReference type="EMBL" id="TVU07029.1"/>
    </source>
</evidence>
<comment type="subcellular location">
    <subcellularLocation>
        <location evidence="2">Mitochondrion inner membrane</location>
        <topology evidence="2">Single-pass membrane protein</topology>
    </subcellularLocation>
</comment>